<evidence type="ECO:0000313" key="3">
    <source>
        <dbReference type="Proteomes" id="UP001629156"/>
    </source>
</evidence>
<feature type="region of interest" description="Disordered" evidence="1">
    <location>
        <begin position="86"/>
        <end position="139"/>
    </location>
</feature>
<feature type="compositionally biased region" description="Basic residues" evidence="1">
    <location>
        <begin position="129"/>
        <end position="139"/>
    </location>
</feature>
<name>A0ABW8Z0S2_9FLAO</name>
<accession>A0ABW8Z0S2</accession>
<dbReference type="EMBL" id="JBELPZ010000013">
    <property type="protein sequence ID" value="MFL9845242.1"/>
    <property type="molecule type" value="Genomic_DNA"/>
</dbReference>
<keyword evidence="3" id="KW-1185">Reference proteome</keyword>
<evidence type="ECO:0000313" key="2">
    <source>
        <dbReference type="EMBL" id="MFL9845242.1"/>
    </source>
</evidence>
<protein>
    <submittedName>
        <fullName evidence="2">Uncharacterized protein</fullName>
    </submittedName>
</protein>
<sequence>MNREDLRPVAFTVTEKVKKGKKTATKTKTKSGYFHLWGSVVDKKGKEEFYALVEDAKTGKLLEVSFKDIRFVNEITEEIFIEAFEGEVNETEATPETTEANAEQVPAETASEVTPETVAEAPAVEGKPKPARKARPAKK</sequence>
<organism evidence="2 3">
    <name type="scientific">Flavobacterium rhizosphaerae</name>
    <dbReference type="NCBI Taxonomy" id="3163298"/>
    <lineage>
        <taxon>Bacteria</taxon>
        <taxon>Pseudomonadati</taxon>
        <taxon>Bacteroidota</taxon>
        <taxon>Flavobacteriia</taxon>
        <taxon>Flavobacteriales</taxon>
        <taxon>Flavobacteriaceae</taxon>
        <taxon>Flavobacterium</taxon>
    </lineage>
</organism>
<evidence type="ECO:0000256" key="1">
    <source>
        <dbReference type="SAM" id="MobiDB-lite"/>
    </source>
</evidence>
<proteinExistence type="predicted"/>
<dbReference type="RefSeq" id="WP_408085515.1">
    <property type="nucleotide sequence ID" value="NZ_JBELPZ010000013.1"/>
</dbReference>
<gene>
    <name evidence="2" type="ORF">ABS766_12505</name>
</gene>
<dbReference type="Proteomes" id="UP001629156">
    <property type="component" value="Unassembled WGS sequence"/>
</dbReference>
<reference evidence="2 3" key="1">
    <citation type="submission" date="2024-06" db="EMBL/GenBank/DDBJ databases">
        <authorList>
            <person name="Kaempfer P."/>
            <person name="Viver T."/>
        </authorList>
    </citation>
    <scope>NUCLEOTIDE SEQUENCE [LARGE SCALE GENOMIC DNA]</scope>
    <source>
        <strain evidence="2 3">ST-119</strain>
    </source>
</reference>
<comment type="caution">
    <text evidence="2">The sequence shown here is derived from an EMBL/GenBank/DDBJ whole genome shotgun (WGS) entry which is preliminary data.</text>
</comment>
<feature type="compositionally biased region" description="Low complexity" evidence="1">
    <location>
        <begin position="91"/>
        <end position="103"/>
    </location>
</feature>